<proteinExistence type="predicted"/>
<dbReference type="GO" id="GO:0008146">
    <property type="term" value="F:sulfotransferase activity"/>
    <property type="evidence" value="ECO:0007669"/>
    <property type="project" value="InterPro"/>
</dbReference>
<name>A0A7S0P0X1_9EUKA</name>
<dbReference type="InterPro" id="IPR005331">
    <property type="entry name" value="Sulfotransferase"/>
</dbReference>
<dbReference type="EMBL" id="HBER01043147">
    <property type="protein sequence ID" value="CAD8546438.1"/>
    <property type="molecule type" value="Transcribed_RNA"/>
</dbReference>
<accession>A0A7S0P0X1</accession>
<protein>
    <recommendedName>
        <fullName evidence="2">Sulfotransferase domain-containing protein</fullName>
    </recommendedName>
</protein>
<evidence type="ECO:0000313" key="1">
    <source>
        <dbReference type="EMBL" id="CAD8546438.1"/>
    </source>
</evidence>
<dbReference type="GO" id="GO:0016020">
    <property type="term" value="C:membrane"/>
    <property type="evidence" value="ECO:0007669"/>
    <property type="project" value="InterPro"/>
</dbReference>
<organism evidence="1">
    <name type="scientific">Calcidiscus leptoporus</name>
    <dbReference type="NCBI Taxonomy" id="127549"/>
    <lineage>
        <taxon>Eukaryota</taxon>
        <taxon>Haptista</taxon>
        <taxon>Haptophyta</taxon>
        <taxon>Prymnesiophyceae</taxon>
        <taxon>Coccolithales</taxon>
        <taxon>Calcidiscaceae</taxon>
        <taxon>Calcidiscus</taxon>
    </lineage>
</organism>
<gene>
    <name evidence="1" type="ORF">CLEP1334_LOCUS21728</name>
</gene>
<dbReference type="Pfam" id="PF03567">
    <property type="entry name" value="Sulfotransfer_2"/>
    <property type="match status" value="1"/>
</dbReference>
<evidence type="ECO:0008006" key="2">
    <source>
        <dbReference type="Google" id="ProtNLM"/>
    </source>
</evidence>
<reference evidence="1" key="1">
    <citation type="submission" date="2021-01" db="EMBL/GenBank/DDBJ databases">
        <authorList>
            <person name="Corre E."/>
            <person name="Pelletier E."/>
            <person name="Niang G."/>
            <person name="Scheremetjew M."/>
            <person name="Finn R."/>
            <person name="Kale V."/>
            <person name="Holt S."/>
            <person name="Cochrane G."/>
            <person name="Meng A."/>
            <person name="Brown T."/>
            <person name="Cohen L."/>
        </authorList>
    </citation>
    <scope>NUCLEOTIDE SEQUENCE</scope>
    <source>
        <strain evidence="1">RCC1130</strain>
    </source>
</reference>
<sequence length="302" mass="34244">MARYPGLAVIPNKHVAVCMTPKIGMSETLDYLRWTQLDASKACHYEPTYVADAIRVCNNSFSPQAGMRYRRDNIRPHLTFCAPLIKNCDINHGSEKYTIALLVRDPWDRLISAFRSKFAGRPCDNSTFRSTAIPPSSFRLPLSCSTPPLLRYLDFVLAHVRSRGRPWMMTHINSHMMPQEASCLNPVALQWYRSAKVRCVPIDHGVGMNSFSELLYPGQWAKSFSALMVGKYNSSQGDYSSKHDWEGCYPFDMELKRELLDFLSPDYATLARICGAGLGYEPPHLLKHKRHVFVCTNSTLGT</sequence>
<dbReference type="AlphaFoldDB" id="A0A7S0P0X1"/>